<evidence type="ECO:0000313" key="3">
    <source>
        <dbReference type="EMBL" id="OGC38805.1"/>
    </source>
</evidence>
<keyword evidence="2" id="KW-1133">Transmembrane helix</keyword>
<gene>
    <name evidence="3" type="ORF">A3K42_01550</name>
</gene>
<evidence type="ECO:0000256" key="1">
    <source>
        <dbReference type="SAM" id="MobiDB-lite"/>
    </source>
</evidence>
<feature type="transmembrane region" description="Helical" evidence="2">
    <location>
        <begin position="20"/>
        <end position="38"/>
    </location>
</feature>
<protein>
    <submittedName>
        <fullName evidence="3">Uncharacterized protein</fullName>
    </submittedName>
</protein>
<keyword evidence="2" id="KW-0472">Membrane</keyword>
<feature type="compositionally biased region" description="Polar residues" evidence="1">
    <location>
        <begin position="54"/>
        <end position="65"/>
    </location>
</feature>
<keyword evidence="2" id="KW-0812">Transmembrane</keyword>
<dbReference type="EMBL" id="MEUS01000014">
    <property type="protein sequence ID" value="OGC38805.1"/>
    <property type="molecule type" value="Genomic_DNA"/>
</dbReference>
<feature type="transmembrane region" description="Helical" evidence="2">
    <location>
        <begin position="119"/>
        <end position="137"/>
    </location>
</feature>
<dbReference type="AlphaFoldDB" id="A0A1F4U1F7"/>
<organism evidence="3 4">
    <name type="scientific">candidate division WWE3 bacterium RBG_13_37_7</name>
    <dbReference type="NCBI Taxonomy" id="1802609"/>
    <lineage>
        <taxon>Bacteria</taxon>
        <taxon>Katanobacteria</taxon>
    </lineage>
</organism>
<dbReference type="Proteomes" id="UP000178270">
    <property type="component" value="Unassembled WGS sequence"/>
</dbReference>
<sequence>MNNYGGYTAQTQAQKGFKTFVFTLSISLIVFSVIYYFISESQTVTQTEDKNEKNNVQVMGSPIQQDTKEESPFSQLSETKMATAQRAVLAGATTSPTKTTTVPKETTPSVVPQTGTTEVTVGLLLSAIAFMFGLWVISKNPRKLALHAFERKMLEE</sequence>
<comment type="caution">
    <text evidence="3">The sequence shown here is derived from an EMBL/GenBank/DDBJ whole genome shotgun (WGS) entry which is preliminary data.</text>
</comment>
<reference evidence="3 4" key="1">
    <citation type="journal article" date="2016" name="Nat. Commun.">
        <title>Thousands of microbial genomes shed light on interconnected biogeochemical processes in an aquifer system.</title>
        <authorList>
            <person name="Anantharaman K."/>
            <person name="Brown C.T."/>
            <person name="Hug L.A."/>
            <person name="Sharon I."/>
            <person name="Castelle C.J."/>
            <person name="Probst A.J."/>
            <person name="Thomas B.C."/>
            <person name="Singh A."/>
            <person name="Wilkins M.J."/>
            <person name="Karaoz U."/>
            <person name="Brodie E.L."/>
            <person name="Williams K.H."/>
            <person name="Hubbard S.S."/>
            <person name="Banfield J.F."/>
        </authorList>
    </citation>
    <scope>NUCLEOTIDE SEQUENCE [LARGE SCALE GENOMIC DNA]</scope>
</reference>
<accession>A0A1F4U1F7</accession>
<proteinExistence type="predicted"/>
<feature type="region of interest" description="Disordered" evidence="1">
    <location>
        <begin position="47"/>
        <end position="74"/>
    </location>
</feature>
<evidence type="ECO:0000256" key="2">
    <source>
        <dbReference type="SAM" id="Phobius"/>
    </source>
</evidence>
<name>A0A1F4U1F7_UNCKA</name>
<evidence type="ECO:0000313" key="4">
    <source>
        <dbReference type="Proteomes" id="UP000178270"/>
    </source>
</evidence>